<evidence type="ECO:0000256" key="12">
    <source>
        <dbReference type="PIRSR" id="PIRSR001174-1"/>
    </source>
</evidence>
<dbReference type="InterPro" id="IPR020568">
    <property type="entry name" value="Ribosomal_Su5_D2-typ_SF"/>
</dbReference>
<dbReference type="Pfam" id="PF22667">
    <property type="entry name" value="Lon_lid"/>
    <property type="match status" value="1"/>
</dbReference>
<keyword evidence="8 10" id="KW-0346">Stress response</keyword>
<evidence type="ECO:0000256" key="4">
    <source>
        <dbReference type="ARBA" id="ARBA00022741"/>
    </source>
</evidence>
<keyword evidence="19" id="KW-1185">Reference proteome</keyword>
<evidence type="ECO:0000256" key="15">
    <source>
        <dbReference type="RuleBase" id="RU000591"/>
    </source>
</evidence>
<dbReference type="InterPro" id="IPR008269">
    <property type="entry name" value="Lon_proteolytic"/>
</dbReference>
<dbReference type="GO" id="GO:0004252">
    <property type="term" value="F:serine-type endopeptidase activity"/>
    <property type="evidence" value="ECO:0007669"/>
    <property type="project" value="UniProtKB-UniRule"/>
</dbReference>
<evidence type="ECO:0000259" key="16">
    <source>
        <dbReference type="PROSITE" id="PS51786"/>
    </source>
</evidence>
<dbReference type="PROSITE" id="PS51787">
    <property type="entry name" value="LON_N"/>
    <property type="match status" value="1"/>
</dbReference>
<dbReference type="GO" id="GO:0016887">
    <property type="term" value="F:ATP hydrolysis activity"/>
    <property type="evidence" value="ECO:0007669"/>
    <property type="project" value="UniProtKB-UniRule"/>
</dbReference>
<dbReference type="GO" id="GO:0006515">
    <property type="term" value="P:protein quality control for misfolded or incompletely synthesized proteins"/>
    <property type="evidence" value="ECO:0007669"/>
    <property type="project" value="UniProtKB-UniRule"/>
</dbReference>
<dbReference type="FunFam" id="1.20.5.5270:FF:000002">
    <property type="entry name" value="Lon protease homolog"/>
    <property type="match status" value="1"/>
</dbReference>
<dbReference type="Gene3D" id="3.40.50.300">
    <property type="entry name" value="P-loop containing nucleotide triphosphate hydrolases"/>
    <property type="match status" value="1"/>
</dbReference>
<evidence type="ECO:0000256" key="14">
    <source>
        <dbReference type="PROSITE-ProRule" id="PRU01122"/>
    </source>
</evidence>
<keyword evidence="3 10" id="KW-0645">Protease</keyword>
<reference evidence="18 19" key="1">
    <citation type="submission" date="2019-04" db="EMBL/GenBank/DDBJ databases">
        <title>Taxonomy of novel Haliea sp. from mangrove soil of West Coast of India.</title>
        <authorList>
            <person name="Verma A."/>
            <person name="Kumar P."/>
            <person name="Krishnamurthi S."/>
        </authorList>
    </citation>
    <scope>NUCLEOTIDE SEQUENCE [LARGE SCALE GENOMIC DNA]</scope>
    <source>
        <strain evidence="18 19">SAOS-164</strain>
    </source>
</reference>
<dbReference type="InterPro" id="IPR054594">
    <property type="entry name" value="Lon_lid"/>
</dbReference>
<feature type="active site" evidence="10 12">
    <location>
        <position position="677"/>
    </location>
</feature>
<dbReference type="Gene3D" id="1.10.8.60">
    <property type="match status" value="1"/>
</dbReference>
<dbReference type="GO" id="GO:0005737">
    <property type="term" value="C:cytoplasm"/>
    <property type="evidence" value="ECO:0007669"/>
    <property type="project" value="UniProtKB-SubCell"/>
</dbReference>
<organism evidence="18 19">
    <name type="scientific">Mangrovimicrobium sediminis</name>
    <dbReference type="NCBI Taxonomy" id="2562682"/>
    <lineage>
        <taxon>Bacteria</taxon>
        <taxon>Pseudomonadati</taxon>
        <taxon>Pseudomonadota</taxon>
        <taxon>Gammaproteobacteria</taxon>
        <taxon>Cellvibrionales</taxon>
        <taxon>Halieaceae</taxon>
        <taxon>Mangrovimicrobium</taxon>
    </lineage>
</organism>
<dbReference type="InterPro" id="IPR014721">
    <property type="entry name" value="Ribsml_uS5_D2-typ_fold_subgr"/>
</dbReference>
<dbReference type="CDD" id="cd19500">
    <property type="entry name" value="RecA-like_Lon"/>
    <property type="match status" value="1"/>
</dbReference>
<keyword evidence="7 10" id="KW-0067">ATP-binding</keyword>
<dbReference type="InterPro" id="IPR027065">
    <property type="entry name" value="Lon_Prtase"/>
</dbReference>
<dbReference type="AlphaFoldDB" id="A0A4Z0M2J4"/>
<evidence type="ECO:0000256" key="11">
    <source>
        <dbReference type="PIRNR" id="PIRNR001174"/>
    </source>
</evidence>
<dbReference type="InterPro" id="IPR027543">
    <property type="entry name" value="Lon_bac"/>
</dbReference>
<dbReference type="PROSITE" id="PS51786">
    <property type="entry name" value="LON_PROTEOLYTIC"/>
    <property type="match status" value="1"/>
</dbReference>
<evidence type="ECO:0000256" key="2">
    <source>
        <dbReference type="ARBA" id="ARBA00022490"/>
    </source>
</evidence>
<dbReference type="InterPro" id="IPR046336">
    <property type="entry name" value="Lon_prtase_N_sf"/>
</dbReference>
<comment type="function">
    <text evidence="10">ATP-dependent serine protease that mediates the selective degradation of mutant and abnormal proteins as well as certain short-lived regulatory proteins. Required for cellular homeostasis and for survival from DNA damage and developmental changes induced by stress. Degrades polypeptides processively to yield small peptide fragments that are 5 to 10 amino acids long. Binds to DNA in a double-stranded, site-specific manner.</text>
</comment>
<evidence type="ECO:0000313" key="18">
    <source>
        <dbReference type="EMBL" id="TGD73654.1"/>
    </source>
</evidence>
<evidence type="ECO:0000259" key="17">
    <source>
        <dbReference type="PROSITE" id="PS51787"/>
    </source>
</evidence>
<dbReference type="Gene3D" id="3.30.230.10">
    <property type="match status" value="1"/>
</dbReference>
<comment type="subunit">
    <text evidence="10 11">Homohexamer. Organized in a ring with a central cavity.</text>
</comment>
<dbReference type="OrthoDB" id="9803599at2"/>
<dbReference type="SMART" id="SM00464">
    <property type="entry name" value="LON"/>
    <property type="match status" value="1"/>
</dbReference>
<protein>
    <recommendedName>
        <fullName evidence="10 11">Lon protease</fullName>
        <ecNumber evidence="10 11">3.4.21.53</ecNumber>
    </recommendedName>
    <alternativeName>
        <fullName evidence="10">ATP-dependent protease La</fullName>
    </alternativeName>
</protein>
<comment type="induction">
    <text evidence="10">By heat shock.</text>
</comment>
<accession>A0A4Z0M2J4</accession>
<dbReference type="HAMAP" id="MF_01973">
    <property type="entry name" value="lon_bact"/>
    <property type="match status" value="1"/>
</dbReference>
<evidence type="ECO:0000256" key="13">
    <source>
        <dbReference type="PIRSR" id="PIRSR001174-2"/>
    </source>
</evidence>
<dbReference type="Proteomes" id="UP000298050">
    <property type="component" value="Unassembled WGS sequence"/>
</dbReference>
<evidence type="ECO:0000256" key="8">
    <source>
        <dbReference type="ARBA" id="ARBA00023016"/>
    </source>
</evidence>
<dbReference type="PRINTS" id="PR00830">
    <property type="entry name" value="ENDOLAPTASE"/>
</dbReference>
<dbReference type="Gene3D" id="2.30.130.40">
    <property type="entry name" value="LON domain-like"/>
    <property type="match status" value="1"/>
</dbReference>
<dbReference type="SUPFAM" id="SSF52540">
    <property type="entry name" value="P-loop containing nucleoside triphosphate hydrolases"/>
    <property type="match status" value="1"/>
</dbReference>
<dbReference type="FunFam" id="1.20.58.1480:FF:000001">
    <property type="entry name" value="Lon protease"/>
    <property type="match status" value="1"/>
</dbReference>
<dbReference type="InterPro" id="IPR027417">
    <property type="entry name" value="P-loop_NTPase"/>
</dbReference>
<comment type="catalytic activity">
    <reaction evidence="9 10 11 14">
        <text>Hydrolysis of proteins in presence of ATP.</text>
        <dbReference type="EC" id="3.4.21.53"/>
    </reaction>
</comment>
<dbReference type="EMBL" id="SRLE01000007">
    <property type="protein sequence ID" value="TGD73654.1"/>
    <property type="molecule type" value="Genomic_DNA"/>
</dbReference>
<dbReference type="SMART" id="SM00382">
    <property type="entry name" value="AAA"/>
    <property type="match status" value="1"/>
</dbReference>
<feature type="domain" description="Lon proteolytic" evidence="16">
    <location>
        <begin position="590"/>
        <end position="771"/>
    </location>
</feature>
<evidence type="ECO:0000256" key="3">
    <source>
        <dbReference type="ARBA" id="ARBA00022670"/>
    </source>
</evidence>
<dbReference type="GO" id="GO:0034605">
    <property type="term" value="P:cellular response to heat"/>
    <property type="evidence" value="ECO:0007669"/>
    <property type="project" value="UniProtKB-UniRule"/>
</dbReference>
<name>A0A4Z0M2J4_9GAMM</name>
<dbReference type="FunFam" id="3.30.230.10:FF:000010">
    <property type="entry name" value="Lon protease"/>
    <property type="match status" value="1"/>
</dbReference>
<feature type="binding site" evidence="10 13">
    <location>
        <begin position="354"/>
        <end position="361"/>
    </location>
    <ligand>
        <name>ATP</name>
        <dbReference type="ChEBI" id="CHEBI:30616"/>
    </ligand>
</feature>
<dbReference type="GO" id="GO:0005524">
    <property type="term" value="F:ATP binding"/>
    <property type="evidence" value="ECO:0007669"/>
    <property type="project" value="UniProtKB-UniRule"/>
</dbReference>
<dbReference type="NCBIfam" id="TIGR00763">
    <property type="entry name" value="lon"/>
    <property type="match status" value="1"/>
</dbReference>
<keyword evidence="5 10" id="KW-0378">Hydrolase</keyword>
<keyword evidence="4 10" id="KW-0547">Nucleotide-binding</keyword>
<dbReference type="SUPFAM" id="SSF54211">
    <property type="entry name" value="Ribosomal protein S5 domain 2-like"/>
    <property type="match status" value="1"/>
</dbReference>
<dbReference type="InterPro" id="IPR003593">
    <property type="entry name" value="AAA+_ATPase"/>
</dbReference>
<dbReference type="Gene3D" id="1.20.5.5270">
    <property type="match status" value="1"/>
</dbReference>
<dbReference type="Pfam" id="PF00004">
    <property type="entry name" value="AAA"/>
    <property type="match status" value="1"/>
</dbReference>
<dbReference type="SUPFAM" id="SSF88697">
    <property type="entry name" value="PUA domain-like"/>
    <property type="match status" value="1"/>
</dbReference>
<dbReference type="InterPro" id="IPR003111">
    <property type="entry name" value="Lon_prtase_N"/>
</dbReference>
<dbReference type="PANTHER" id="PTHR10046">
    <property type="entry name" value="ATP DEPENDENT LON PROTEASE FAMILY MEMBER"/>
    <property type="match status" value="1"/>
</dbReference>
<evidence type="ECO:0000256" key="7">
    <source>
        <dbReference type="ARBA" id="ARBA00022840"/>
    </source>
</evidence>
<dbReference type="InterPro" id="IPR004815">
    <property type="entry name" value="Lon_bac/euk-typ"/>
</dbReference>
<feature type="active site" evidence="10 12">
    <location>
        <position position="720"/>
    </location>
</feature>
<dbReference type="GO" id="GO:0004176">
    <property type="term" value="F:ATP-dependent peptidase activity"/>
    <property type="evidence" value="ECO:0007669"/>
    <property type="project" value="UniProtKB-UniRule"/>
</dbReference>
<dbReference type="PROSITE" id="PS01046">
    <property type="entry name" value="LON_SER"/>
    <property type="match status" value="1"/>
</dbReference>
<comment type="subcellular location">
    <subcellularLocation>
        <location evidence="1 10 11">Cytoplasm</location>
    </subcellularLocation>
</comment>
<dbReference type="RefSeq" id="WP_135444014.1">
    <property type="nucleotide sequence ID" value="NZ_SRLE01000007.1"/>
</dbReference>
<comment type="caution">
    <text evidence="18">The sequence shown here is derived from an EMBL/GenBank/DDBJ whole genome shotgun (WGS) entry which is preliminary data.</text>
</comment>
<gene>
    <name evidence="10" type="primary">lon</name>
    <name evidence="18" type="ORF">E4634_11615</name>
</gene>
<proteinExistence type="evidence at transcript level"/>
<evidence type="ECO:0000256" key="1">
    <source>
        <dbReference type="ARBA" id="ARBA00004496"/>
    </source>
</evidence>
<dbReference type="FunFam" id="3.40.50.300:FF:000021">
    <property type="entry name" value="Lon protease homolog"/>
    <property type="match status" value="1"/>
</dbReference>
<keyword evidence="6 10" id="KW-0720">Serine protease</keyword>
<evidence type="ECO:0000256" key="6">
    <source>
        <dbReference type="ARBA" id="ARBA00022825"/>
    </source>
</evidence>
<dbReference type="NCBIfam" id="NF008053">
    <property type="entry name" value="PRK10787.1"/>
    <property type="match status" value="1"/>
</dbReference>
<dbReference type="InterPro" id="IPR008268">
    <property type="entry name" value="Peptidase_S16_AS"/>
</dbReference>
<dbReference type="InterPro" id="IPR003959">
    <property type="entry name" value="ATPase_AAA_core"/>
</dbReference>
<evidence type="ECO:0000313" key="19">
    <source>
        <dbReference type="Proteomes" id="UP000298050"/>
    </source>
</evidence>
<sequence>MGSSSVTALPLLPLRDVVVYPHMVLPLFVGREKSIEALEHAMANDKQVLLVAQRNAADDNPGPDDIYQVGTVSNILQLLKLPDGTIKVLVEGGYRASVDSVDDDGPFAVANVREIEGEIIPESEAEALLRSTNTQFEKYVSLSKKVPAEVLTSLTGIDDPGRLADTIAAHMSVDLAEKQRILEIPDVRSRLDHLMGLMEAEIDLFQVEKRIRGRVKKQMEKSQREYYLNEQMKAIQKELGEMDEAPNEVDELQARIDQAKMPEEARQKAEAELGKLKMMSPMSAEASVVRSYIDWMVSVPWAKRSKVKHDLKRAQQILDEDHYGLEEVKDRILEYLAVQKRVRKVKGPVLCLVGPPGVGKTSLGESIARSTNRKFVRMALGGVRDEAEIRGHRRTYIGSMPGKLLQKMAKAGVRNPLFLLDEIDKMGMDHRGDPASAMLEVLDPEQNHAFNDHYLEVDYDLSDVMFVCTSNTMNIPGPLLDRMEVIRIPGYTEDEKLNIAQRYLIPKQVKLNGLKKDELTISQEAVIDIIRYYTREAGVRALEREIAKVCRKMVKAITMGDAEGGTSVSAEMLSDLLGVRKYNYGIAEEENKIGQVTGLAWTSVGGELLTIEAVAVSGKGRYVKTGSLGDVMQESIQAATTVVRSRSQLLGIPANYHEKHDVHIHVPEGATPKDGPSAGIAMCTALVSVLTGIPVRADVAMTGEITLRGEVLPIGGLKEKLLAARRGGIKTVIIPKENERDLREIPENIKKDLNIRAVKWIDEVLSIALETMPQPMSDEDYLADSVTAKAESAEEEKNRINTH</sequence>
<dbReference type="InterPro" id="IPR015947">
    <property type="entry name" value="PUA-like_sf"/>
</dbReference>
<feature type="domain" description="Lon N-terminal" evidence="17">
    <location>
        <begin position="9"/>
        <end position="202"/>
    </location>
</feature>
<dbReference type="PIRSF" id="PIRSF001174">
    <property type="entry name" value="Lon_proteas"/>
    <property type="match status" value="1"/>
</dbReference>
<dbReference type="Pfam" id="PF02190">
    <property type="entry name" value="LON_substr_bdg"/>
    <property type="match status" value="1"/>
</dbReference>
<evidence type="ECO:0000256" key="10">
    <source>
        <dbReference type="HAMAP-Rule" id="MF_01973"/>
    </source>
</evidence>
<dbReference type="EC" id="3.4.21.53" evidence="10 11"/>
<comment type="similarity">
    <text evidence="10 11 14 15">Belongs to the peptidase S16 family.</text>
</comment>
<dbReference type="Gene3D" id="1.20.58.1480">
    <property type="match status" value="1"/>
</dbReference>
<evidence type="ECO:0000256" key="9">
    <source>
        <dbReference type="ARBA" id="ARBA00050665"/>
    </source>
</evidence>
<evidence type="ECO:0000256" key="5">
    <source>
        <dbReference type="ARBA" id="ARBA00022801"/>
    </source>
</evidence>
<keyword evidence="2 10" id="KW-0963">Cytoplasm</keyword>
<dbReference type="Pfam" id="PF05362">
    <property type="entry name" value="Lon_C"/>
    <property type="match status" value="1"/>
</dbReference>
<dbReference type="GO" id="GO:0043565">
    <property type="term" value="F:sequence-specific DNA binding"/>
    <property type="evidence" value="ECO:0007669"/>
    <property type="project" value="UniProtKB-UniRule"/>
</dbReference>